<evidence type="ECO:0000256" key="11">
    <source>
        <dbReference type="ARBA" id="ARBA00022839"/>
    </source>
</evidence>
<dbReference type="GO" id="GO:0006310">
    <property type="term" value="P:DNA recombination"/>
    <property type="evidence" value="ECO:0007669"/>
    <property type="project" value="UniProtKB-KW"/>
</dbReference>
<evidence type="ECO:0000256" key="21">
    <source>
        <dbReference type="SAM" id="MobiDB-lite"/>
    </source>
</evidence>
<evidence type="ECO:0000256" key="14">
    <source>
        <dbReference type="ARBA" id="ARBA00023125"/>
    </source>
</evidence>
<dbReference type="InterPro" id="IPR014143">
    <property type="entry name" value="NHEJ_ligase_prk"/>
</dbReference>
<evidence type="ECO:0000256" key="12">
    <source>
        <dbReference type="ARBA" id="ARBA00022840"/>
    </source>
</evidence>
<dbReference type="GO" id="GO:0003677">
    <property type="term" value="F:DNA binding"/>
    <property type="evidence" value="ECO:0007669"/>
    <property type="project" value="UniProtKB-KW"/>
</dbReference>
<dbReference type="GO" id="GO:0003910">
    <property type="term" value="F:DNA ligase (ATP) activity"/>
    <property type="evidence" value="ECO:0007669"/>
    <property type="project" value="UniProtKB-EC"/>
</dbReference>
<dbReference type="InterPro" id="IPR012310">
    <property type="entry name" value="DNA_ligase_ATP-dep_cent"/>
</dbReference>
<evidence type="ECO:0000313" key="24">
    <source>
        <dbReference type="Proteomes" id="UP000197065"/>
    </source>
</evidence>
<dbReference type="SUPFAM" id="SSF56091">
    <property type="entry name" value="DNA ligase/mRNA capping enzyme, catalytic domain"/>
    <property type="match status" value="1"/>
</dbReference>
<dbReference type="InterPro" id="IPR012340">
    <property type="entry name" value="NA-bd_OB-fold"/>
</dbReference>
<keyword evidence="12" id="KW-0067">ATP-binding</keyword>
<evidence type="ECO:0000256" key="3">
    <source>
        <dbReference type="ARBA" id="ARBA00022598"/>
    </source>
</evidence>
<dbReference type="InterPro" id="IPR014145">
    <property type="entry name" value="LigD_pol_dom"/>
</dbReference>
<evidence type="ECO:0000256" key="1">
    <source>
        <dbReference type="ARBA" id="ARBA00001936"/>
    </source>
</evidence>
<keyword evidence="18" id="KW-0511">Multifunctional enzyme</keyword>
<dbReference type="CDD" id="cd04862">
    <property type="entry name" value="PaeLigD_Pol_like"/>
    <property type="match status" value="1"/>
</dbReference>
<name>A0A212QQ88_9PROT</name>
<evidence type="ECO:0000256" key="6">
    <source>
        <dbReference type="ARBA" id="ARBA00022722"/>
    </source>
</evidence>
<dbReference type="Gene3D" id="3.30.470.30">
    <property type="entry name" value="DNA ligase/mRNA capping enzyme"/>
    <property type="match status" value="1"/>
</dbReference>
<keyword evidence="13" id="KW-0239">DNA-directed DNA polymerase</keyword>
<evidence type="ECO:0000256" key="2">
    <source>
        <dbReference type="ARBA" id="ARBA00012727"/>
    </source>
</evidence>
<dbReference type="NCBIfam" id="TIGR02779">
    <property type="entry name" value="NHEJ_ligase_lig"/>
    <property type="match status" value="1"/>
</dbReference>
<keyword evidence="7" id="KW-0479">Metal-binding</keyword>
<proteinExistence type="predicted"/>
<keyword evidence="6" id="KW-0540">Nuclease</keyword>
<dbReference type="NCBIfam" id="TIGR02776">
    <property type="entry name" value="NHEJ_ligase_prk"/>
    <property type="match status" value="1"/>
</dbReference>
<sequence>MAAGARVDDRLAIYRQKRRFQSTPEPDGGQAVARPGLYVIQKHDATRLHYDFRLELDGVLKSWAVTRGPSLDPGEKRLAVETEDHPLDYGDFEGTIPKGNYGAGTVMVWDIGKWRPLGDAAAGLKDGMLKFELQGERLKGRWVLVLMKGKSDAKRKNWLLIKERDQVADPLRDVVEEFTQSALSGRDFAAIAAASPPAGGRAVKPDTPSKSRSATQTKTAPRRRQKALGLPTFEPPALATLVDRVPEGEDWLYEIKFDGYRALVACAGQDVRILTRSGLDWTARFPRLANAIGAMGLESALIDGEIVAVRADGGTDFSRLVATLKAGDDAGLSYFAFDLLRVAGEDLRSLPLIERKERLKGLLGDTARTGPIFYTDHLRQGGARMLETLCQKGFEGIVAKAIDAPYRAGRSKSWLKVKCGKDQEFVIVGYRPSDKQPFASLLLATREAKQLRYAGRVGSGFDARDFEDLGRRFVELARANPAMDLKVPAAIRRDARWIEPQLVAAIAFAGFTGEGIIRHGRFKGLRLDKPAKEVVLEEPLELEAAAAPVPKPATSVAGEVAGVRLTHPGRMLYARQKITKLDVARYYAAVASFMLPHVKGRLASLVRCPEGPTKACFFQKHKGSGLPAAFKSVAVPESDGGTGEYLYIDGAKGLVSLAQIGALEFHVWGARAADYEHPDRLVFDLDPDPSLTFADVKEGALEVRALLAGLGLKSFPMLSGGKGIHVVLPIRPEHGWTQVSAFCKGVAQNLAKTSPDRYVANMSKAKRKGRIFIDYLRNQRGSTAIAPYSTRAREGAPIAWPVSWDELSQIDRANLVTLQEAMRRLSELGDPWAGYARLRQGLKPKALATMGVEKS</sequence>
<dbReference type="Pfam" id="PF21686">
    <property type="entry name" value="LigD_Prim-Pol"/>
    <property type="match status" value="1"/>
</dbReference>
<keyword evidence="11" id="KW-0269">Exonuclease</keyword>
<evidence type="ECO:0000256" key="9">
    <source>
        <dbReference type="ARBA" id="ARBA00022763"/>
    </source>
</evidence>
<keyword evidence="10" id="KW-0378">Hydrolase</keyword>
<dbReference type="OrthoDB" id="9802472at2"/>
<dbReference type="InterPro" id="IPR014146">
    <property type="entry name" value="LigD_ligase_dom"/>
</dbReference>
<dbReference type="CDD" id="cd07906">
    <property type="entry name" value="Adenylation_DNA_ligase_LigD_LigC"/>
    <property type="match status" value="1"/>
</dbReference>
<keyword evidence="24" id="KW-1185">Reference proteome</keyword>
<keyword evidence="5" id="KW-0548">Nucleotidyltransferase</keyword>
<keyword evidence="4" id="KW-0808">Transferase</keyword>
<keyword evidence="9" id="KW-0227">DNA damage</keyword>
<dbReference type="RefSeq" id="WP_088560161.1">
    <property type="nucleotide sequence ID" value="NZ_FYEH01000002.1"/>
</dbReference>
<dbReference type="CDD" id="cd07971">
    <property type="entry name" value="OBF_DNA_ligase_LigD"/>
    <property type="match status" value="1"/>
</dbReference>
<dbReference type="GO" id="GO:0004527">
    <property type="term" value="F:exonuclease activity"/>
    <property type="evidence" value="ECO:0007669"/>
    <property type="project" value="UniProtKB-KW"/>
</dbReference>
<dbReference type="Pfam" id="PF13298">
    <property type="entry name" value="LigD_N"/>
    <property type="match status" value="1"/>
</dbReference>
<dbReference type="Proteomes" id="UP000197065">
    <property type="component" value="Unassembled WGS sequence"/>
</dbReference>
<dbReference type="NCBIfam" id="NF004628">
    <property type="entry name" value="PRK05972.1"/>
    <property type="match status" value="1"/>
</dbReference>
<keyword evidence="16" id="KW-0234">DNA repair</keyword>
<dbReference type="InterPro" id="IPR012309">
    <property type="entry name" value="DNA_ligase_ATP-dep_C"/>
</dbReference>
<dbReference type="Pfam" id="PF04679">
    <property type="entry name" value="DNA_ligase_A_C"/>
    <property type="match status" value="1"/>
</dbReference>
<dbReference type="AlphaFoldDB" id="A0A212QQ88"/>
<dbReference type="Gene3D" id="3.30.1490.70">
    <property type="match status" value="1"/>
</dbReference>
<accession>A0A212QQ88</accession>
<comment type="cofactor">
    <cofactor evidence="1">
        <name>Mn(2+)</name>
        <dbReference type="ChEBI" id="CHEBI:29035"/>
    </cofactor>
</comment>
<evidence type="ECO:0000256" key="19">
    <source>
        <dbReference type="ARBA" id="ARBA00029943"/>
    </source>
</evidence>
<feature type="domain" description="ATP-dependent DNA ligase family profile" evidence="22">
    <location>
        <begin position="325"/>
        <end position="418"/>
    </location>
</feature>
<dbReference type="EC" id="6.5.1.1" evidence="2"/>
<evidence type="ECO:0000259" key="22">
    <source>
        <dbReference type="PROSITE" id="PS50160"/>
    </source>
</evidence>
<feature type="compositionally biased region" description="Polar residues" evidence="21">
    <location>
        <begin position="210"/>
        <end position="219"/>
    </location>
</feature>
<evidence type="ECO:0000256" key="7">
    <source>
        <dbReference type="ARBA" id="ARBA00022723"/>
    </source>
</evidence>
<dbReference type="InterPro" id="IPR033651">
    <property type="entry name" value="PaeLigD_Pol-like"/>
</dbReference>
<evidence type="ECO:0000256" key="15">
    <source>
        <dbReference type="ARBA" id="ARBA00023172"/>
    </source>
</evidence>
<dbReference type="NCBIfam" id="TIGR02777">
    <property type="entry name" value="LigD_PE_dom"/>
    <property type="match status" value="1"/>
</dbReference>
<keyword evidence="8" id="KW-0547">Nucleotide-binding</keyword>
<evidence type="ECO:0000256" key="4">
    <source>
        <dbReference type="ARBA" id="ARBA00022679"/>
    </source>
</evidence>
<dbReference type="Pfam" id="PF01068">
    <property type="entry name" value="DNA_ligase_A_M"/>
    <property type="match status" value="1"/>
</dbReference>
<dbReference type="Gene3D" id="3.90.920.10">
    <property type="entry name" value="DNA primase, PRIM domain"/>
    <property type="match status" value="1"/>
</dbReference>
<dbReference type="GO" id="GO:0005524">
    <property type="term" value="F:ATP binding"/>
    <property type="evidence" value="ECO:0007669"/>
    <property type="project" value="UniProtKB-KW"/>
</dbReference>
<evidence type="ECO:0000256" key="8">
    <source>
        <dbReference type="ARBA" id="ARBA00022741"/>
    </source>
</evidence>
<dbReference type="Gene3D" id="2.40.50.140">
    <property type="entry name" value="Nucleic acid-binding proteins"/>
    <property type="match status" value="1"/>
</dbReference>
<keyword evidence="17" id="KW-0464">Manganese</keyword>
<reference evidence="23 24" key="1">
    <citation type="submission" date="2017-06" db="EMBL/GenBank/DDBJ databases">
        <authorList>
            <person name="Kim H.J."/>
            <person name="Triplett B.A."/>
        </authorList>
    </citation>
    <scope>NUCLEOTIDE SEQUENCE [LARGE SCALE GENOMIC DNA]</scope>
    <source>
        <strain evidence="23 24">B29T1</strain>
    </source>
</reference>
<protein>
    <recommendedName>
        <fullName evidence="2">DNA ligase (ATP)</fullName>
        <ecNumber evidence="2">6.5.1.1</ecNumber>
    </recommendedName>
    <alternativeName>
        <fullName evidence="19">NHEJ DNA polymerase</fullName>
    </alternativeName>
</protein>
<dbReference type="InterPro" id="IPR014144">
    <property type="entry name" value="LigD_PE_domain"/>
</dbReference>
<dbReference type="GO" id="GO:0006281">
    <property type="term" value="P:DNA repair"/>
    <property type="evidence" value="ECO:0007669"/>
    <property type="project" value="UniProtKB-KW"/>
</dbReference>
<evidence type="ECO:0000256" key="5">
    <source>
        <dbReference type="ARBA" id="ARBA00022695"/>
    </source>
</evidence>
<keyword evidence="3 23" id="KW-0436">Ligase</keyword>
<gene>
    <name evidence="23" type="ORF">SAMN07250955_102321</name>
</gene>
<dbReference type="GO" id="GO:0003887">
    <property type="term" value="F:DNA-directed DNA polymerase activity"/>
    <property type="evidence" value="ECO:0007669"/>
    <property type="project" value="UniProtKB-KW"/>
</dbReference>
<evidence type="ECO:0000256" key="16">
    <source>
        <dbReference type="ARBA" id="ARBA00023204"/>
    </source>
</evidence>
<dbReference type="InterPro" id="IPR052171">
    <property type="entry name" value="NHEJ_LigD"/>
</dbReference>
<keyword evidence="15" id="KW-0233">DNA recombination</keyword>
<evidence type="ECO:0000256" key="10">
    <source>
        <dbReference type="ARBA" id="ARBA00022801"/>
    </source>
</evidence>
<evidence type="ECO:0000313" key="23">
    <source>
        <dbReference type="EMBL" id="SNB61655.1"/>
    </source>
</evidence>
<dbReference type="PANTHER" id="PTHR42705:SF2">
    <property type="entry name" value="BIFUNCTIONAL NON-HOMOLOGOUS END JOINING PROTEIN LIGD"/>
    <property type="match status" value="1"/>
</dbReference>
<evidence type="ECO:0000256" key="13">
    <source>
        <dbReference type="ARBA" id="ARBA00022932"/>
    </source>
</evidence>
<dbReference type="PROSITE" id="PS50160">
    <property type="entry name" value="DNA_LIGASE_A3"/>
    <property type="match status" value="1"/>
</dbReference>
<feature type="region of interest" description="Disordered" evidence="21">
    <location>
        <begin position="195"/>
        <end position="228"/>
    </location>
</feature>
<organism evidence="23 24">
    <name type="scientific">Arboricoccus pini</name>
    <dbReference type="NCBI Taxonomy" id="1963835"/>
    <lineage>
        <taxon>Bacteria</taxon>
        <taxon>Pseudomonadati</taxon>
        <taxon>Pseudomonadota</taxon>
        <taxon>Alphaproteobacteria</taxon>
        <taxon>Geminicoccales</taxon>
        <taxon>Geminicoccaceae</taxon>
        <taxon>Arboricoccus</taxon>
    </lineage>
</organism>
<keyword evidence="14" id="KW-0238">DNA-binding</keyword>
<evidence type="ECO:0000256" key="20">
    <source>
        <dbReference type="ARBA" id="ARBA00034003"/>
    </source>
</evidence>
<evidence type="ECO:0000256" key="18">
    <source>
        <dbReference type="ARBA" id="ARBA00023268"/>
    </source>
</evidence>
<dbReference type="PANTHER" id="PTHR42705">
    <property type="entry name" value="BIFUNCTIONAL NON-HOMOLOGOUS END JOINING PROTEIN LIGD"/>
    <property type="match status" value="1"/>
</dbReference>
<dbReference type="EMBL" id="FYEH01000002">
    <property type="protein sequence ID" value="SNB61655.1"/>
    <property type="molecule type" value="Genomic_DNA"/>
</dbReference>
<dbReference type="NCBIfam" id="TIGR02778">
    <property type="entry name" value="ligD_pol"/>
    <property type="match status" value="1"/>
</dbReference>
<comment type="catalytic activity">
    <reaction evidence="20">
        <text>ATP + (deoxyribonucleotide)n-3'-hydroxyl + 5'-phospho-(deoxyribonucleotide)m = (deoxyribonucleotide)n+m + AMP + diphosphate.</text>
        <dbReference type="EC" id="6.5.1.1"/>
    </reaction>
</comment>
<dbReference type="GO" id="GO:0046872">
    <property type="term" value="F:metal ion binding"/>
    <property type="evidence" value="ECO:0007669"/>
    <property type="project" value="UniProtKB-KW"/>
</dbReference>
<evidence type="ECO:0000256" key="17">
    <source>
        <dbReference type="ARBA" id="ARBA00023211"/>
    </source>
</evidence>
<dbReference type="SUPFAM" id="SSF50249">
    <property type="entry name" value="Nucleic acid-binding proteins"/>
    <property type="match status" value="1"/>
</dbReference>